<feature type="transmembrane region" description="Helical" evidence="1">
    <location>
        <begin position="394"/>
        <end position="413"/>
    </location>
</feature>
<keyword evidence="1" id="KW-0812">Transmembrane</keyword>
<protein>
    <submittedName>
        <fullName evidence="2">Unannotated protein</fullName>
    </submittedName>
</protein>
<sequence>MNLQQLADPELLQNHLVPTLWNLHMQPPLFNLEVGLLLHLPHILGLLLMQLVCGALYVATGLWTFKTMTRLRVGARTAMIVTIVLVYLDPAQLFFAQSVLYVGTAAALATASTYFAVRFAQEPTTRHAAWLTGTGAVLCLYVTSLQPVVLVAILAMVWWLYPAARPALKKGALVPVIVLASFVLKSTVMFHTPMTSTWAGMNLARVTTDLAPYERLVRMTNSNDFSPYVFVKSFSKLEVYEEYNDGRPYHPDGDSVRTQVLKSTGAINYNNDAYRGIAARSMSDGIRFIRHAPGEYFNHVIRGLAIWSVPSEQYFLCPLPQTGVLSGYAHFYDAVIGGQVRPIRSLEAQQQLRYSGVDWPSRSPLALFLTLSTIIGGLYLVVRSWRRRAASLEYFLPWLLVVQGFVLMNATDVGENQRFRFQLGTVFITFGVVVVTDLCRSIQRRYRASH</sequence>
<dbReference type="AlphaFoldDB" id="A0A6J6W248"/>
<organism evidence="2">
    <name type="scientific">freshwater metagenome</name>
    <dbReference type="NCBI Taxonomy" id="449393"/>
    <lineage>
        <taxon>unclassified sequences</taxon>
        <taxon>metagenomes</taxon>
        <taxon>ecological metagenomes</taxon>
    </lineage>
</organism>
<dbReference type="EMBL" id="CAFAAB010000026">
    <property type="protein sequence ID" value="CAB4778450.1"/>
    <property type="molecule type" value="Genomic_DNA"/>
</dbReference>
<feature type="transmembrane region" description="Helical" evidence="1">
    <location>
        <begin position="94"/>
        <end position="117"/>
    </location>
</feature>
<feature type="transmembrane region" description="Helical" evidence="1">
    <location>
        <begin position="365"/>
        <end position="382"/>
    </location>
</feature>
<keyword evidence="1" id="KW-1133">Transmembrane helix</keyword>
<accession>A0A6J6W248</accession>
<evidence type="ECO:0000256" key="1">
    <source>
        <dbReference type="SAM" id="Phobius"/>
    </source>
</evidence>
<feature type="transmembrane region" description="Helical" evidence="1">
    <location>
        <begin position="36"/>
        <end position="59"/>
    </location>
</feature>
<reference evidence="2" key="1">
    <citation type="submission" date="2020-05" db="EMBL/GenBank/DDBJ databases">
        <authorList>
            <person name="Chiriac C."/>
            <person name="Salcher M."/>
            <person name="Ghai R."/>
            <person name="Kavagutti S V."/>
        </authorList>
    </citation>
    <scope>NUCLEOTIDE SEQUENCE</scope>
</reference>
<feature type="transmembrane region" description="Helical" evidence="1">
    <location>
        <begin position="71"/>
        <end position="88"/>
    </location>
</feature>
<gene>
    <name evidence="2" type="ORF">UFOPK2958_00357</name>
</gene>
<name>A0A6J6W248_9ZZZZ</name>
<feature type="transmembrane region" description="Helical" evidence="1">
    <location>
        <begin position="419"/>
        <end position="439"/>
    </location>
</feature>
<feature type="transmembrane region" description="Helical" evidence="1">
    <location>
        <begin position="129"/>
        <end position="161"/>
    </location>
</feature>
<keyword evidence="1" id="KW-0472">Membrane</keyword>
<proteinExistence type="predicted"/>
<evidence type="ECO:0000313" key="2">
    <source>
        <dbReference type="EMBL" id="CAB4778450.1"/>
    </source>
</evidence>